<proteinExistence type="predicted"/>
<sequence>LRQKSECLLSLEAYSQEQKKRICWCLAENITKQQHPASAPTENKMLETDAEKPGQMHSEDGKTAAGDAPPTAEASAPAQSQEALGTTQGPLLAEKQPVATKKAEEQPSSLPAFVIPELRLDSTFSQSVVGTVGGTTEGEDEEEEDEEEDEDEEDEEEDSDEHYLERNEVKRSSMIETSGCQPGYTLSVQSSLRRRTHSEGSLLQETKSHCFTSDTTLNCSDSQGTKGHWALPSPRTLKKELAKNGGSIHQLTLLFSGHRKV</sequence>
<feature type="region of interest" description="Disordered" evidence="1">
    <location>
        <begin position="125"/>
        <end position="184"/>
    </location>
</feature>
<feature type="compositionally biased region" description="Polar residues" evidence="1">
    <location>
        <begin position="174"/>
        <end position="184"/>
    </location>
</feature>
<dbReference type="PANTHER" id="PTHR46848:SF1">
    <property type="entry name" value="REGULATOR OF G-PROTEIN SIGNALING 3"/>
    <property type="match status" value="1"/>
</dbReference>
<reference evidence="2 3" key="1">
    <citation type="submission" date="2019-09" db="EMBL/GenBank/DDBJ databases">
        <title>Bird 10,000 Genomes (B10K) Project - Family phase.</title>
        <authorList>
            <person name="Zhang G."/>
        </authorList>
    </citation>
    <scope>NUCLEOTIDE SEQUENCE [LARGE SCALE GENOMIC DNA]</scope>
    <source>
        <strain evidence="2">B10K-CU-031-07</strain>
        <tissue evidence="2">Muscle</tissue>
    </source>
</reference>
<gene>
    <name evidence="2" type="primary">Rgs3</name>
    <name evidence="2" type="ORF">GEOCAL_R14157</name>
</gene>
<dbReference type="EMBL" id="VWPV01008696">
    <property type="protein sequence ID" value="NWH58801.1"/>
    <property type="molecule type" value="Genomic_DNA"/>
</dbReference>
<organism evidence="2 3">
    <name type="scientific">Geococcyx californianus</name>
    <name type="common">Greater roadrunner</name>
    <name type="synonym">Saurothera californiana</name>
    <dbReference type="NCBI Taxonomy" id="8947"/>
    <lineage>
        <taxon>Eukaryota</taxon>
        <taxon>Metazoa</taxon>
        <taxon>Chordata</taxon>
        <taxon>Craniata</taxon>
        <taxon>Vertebrata</taxon>
        <taxon>Euteleostomi</taxon>
        <taxon>Archelosauria</taxon>
        <taxon>Archosauria</taxon>
        <taxon>Dinosauria</taxon>
        <taxon>Saurischia</taxon>
        <taxon>Theropoda</taxon>
        <taxon>Coelurosauria</taxon>
        <taxon>Aves</taxon>
        <taxon>Neognathae</taxon>
        <taxon>Neoaves</taxon>
        <taxon>Otidimorphae</taxon>
        <taxon>Cuculiformes</taxon>
        <taxon>Neomorphidae</taxon>
        <taxon>Geococcyx</taxon>
    </lineage>
</organism>
<dbReference type="PANTHER" id="PTHR46848">
    <property type="entry name" value="REGULATOR OF G-PROTEIN SIGNALING 3"/>
    <property type="match status" value="1"/>
</dbReference>
<dbReference type="AlphaFoldDB" id="A0A7K4J0I7"/>
<feature type="region of interest" description="Disordered" evidence="1">
    <location>
        <begin position="32"/>
        <end position="106"/>
    </location>
</feature>
<feature type="non-terminal residue" evidence="2">
    <location>
        <position position="1"/>
    </location>
</feature>
<keyword evidence="3" id="KW-1185">Reference proteome</keyword>
<feature type="compositionally biased region" description="Basic and acidic residues" evidence="1">
    <location>
        <begin position="44"/>
        <end position="62"/>
    </location>
</feature>
<protein>
    <submittedName>
        <fullName evidence="2">RGS3 protein</fullName>
    </submittedName>
</protein>
<feature type="compositionally biased region" description="Acidic residues" evidence="1">
    <location>
        <begin position="137"/>
        <end position="160"/>
    </location>
</feature>
<accession>A0A7K4J0I7</accession>
<dbReference type="OrthoDB" id="196547at2759"/>
<name>A0A7K4J0I7_GEOCA</name>
<comment type="caution">
    <text evidence="2">The sequence shown here is derived from an EMBL/GenBank/DDBJ whole genome shotgun (WGS) entry which is preliminary data.</text>
</comment>
<evidence type="ECO:0000313" key="3">
    <source>
        <dbReference type="Proteomes" id="UP000531151"/>
    </source>
</evidence>
<feature type="compositionally biased region" description="Low complexity" evidence="1">
    <location>
        <begin position="68"/>
        <end position="83"/>
    </location>
</feature>
<dbReference type="GO" id="GO:0005886">
    <property type="term" value="C:plasma membrane"/>
    <property type="evidence" value="ECO:0007669"/>
    <property type="project" value="TreeGrafter"/>
</dbReference>
<feature type="non-terminal residue" evidence="2">
    <location>
        <position position="261"/>
    </location>
</feature>
<dbReference type="GO" id="GO:0005634">
    <property type="term" value="C:nucleus"/>
    <property type="evidence" value="ECO:0007669"/>
    <property type="project" value="TreeGrafter"/>
</dbReference>
<evidence type="ECO:0000313" key="2">
    <source>
        <dbReference type="EMBL" id="NWH58801.1"/>
    </source>
</evidence>
<evidence type="ECO:0000256" key="1">
    <source>
        <dbReference type="SAM" id="MobiDB-lite"/>
    </source>
</evidence>
<feature type="compositionally biased region" description="Basic and acidic residues" evidence="1">
    <location>
        <begin position="161"/>
        <end position="173"/>
    </location>
</feature>
<dbReference type="Proteomes" id="UP000531151">
    <property type="component" value="Unassembled WGS sequence"/>
</dbReference>